<dbReference type="SMART" id="SM00387">
    <property type="entry name" value="HATPase_c"/>
    <property type="match status" value="1"/>
</dbReference>
<keyword evidence="3 8" id="KW-0597">Phosphoprotein</keyword>
<dbReference type="InterPro" id="IPR003594">
    <property type="entry name" value="HATPase_dom"/>
</dbReference>
<dbReference type="GO" id="GO:0003677">
    <property type="term" value="F:DNA binding"/>
    <property type="evidence" value="ECO:0007669"/>
    <property type="project" value="UniProtKB-KW"/>
</dbReference>
<dbReference type="Gene3D" id="1.10.287.130">
    <property type="match status" value="1"/>
</dbReference>
<dbReference type="SUPFAM" id="SSF52172">
    <property type="entry name" value="CheY-like"/>
    <property type="match status" value="1"/>
</dbReference>
<keyword evidence="6" id="KW-0238">DNA-binding</keyword>
<sequence length="377" mass="41799">MSAPKILVVDDQPINVQLLKRKLEREGIEVLTAYSGLEALDQVVEHKPDLILLDVMMPEMDGIEVCQRLQGTEETRSIPVIFITARSSKEGKLEGLGVGAVDYITKPIDLDETMARVQTQLRFVAINREMADLTRRLAEARRAATIGAVTQGIAHNLNNLLGVVIGYLDLIKAYYDKPEQVKRNAAQVEEAVHRIVTIIKQLSSLVIKTRPPLGKCSLRALLDGGVQRYRQDYRHENPITIDNPLGDLTIDSNTEVFEEVLAKVLINAWESYDAPSTQTRPITVRTQRITRPDEGDAVEIFVEDRGRGLNPEIRDHMFEPFISSKNTVGVGMGLTIARHALRGLGGDVSLVDHSGGGACAILVHPIERKARRLLQDA</sequence>
<protein>
    <recommendedName>
        <fullName evidence="2">histidine kinase</fullName>
        <ecNumber evidence="2">2.7.13.3</ecNumber>
    </recommendedName>
</protein>
<dbReference type="Pfam" id="PF00072">
    <property type="entry name" value="Response_reg"/>
    <property type="match status" value="1"/>
</dbReference>
<name>A0A8F9XKL3_9BACT</name>
<dbReference type="PROSITE" id="PS50109">
    <property type="entry name" value="HIS_KIN"/>
    <property type="match status" value="1"/>
</dbReference>
<dbReference type="SUPFAM" id="SSF55874">
    <property type="entry name" value="ATPase domain of HSP90 chaperone/DNA topoisomerase II/histidine kinase"/>
    <property type="match status" value="1"/>
</dbReference>
<comment type="catalytic activity">
    <reaction evidence="1">
        <text>ATP + protein L-histidine = ADP + protein N-phospho-L-histidine.</text>
        <dbReference type="EC" id="2.7.13.3"/>
    </reaction>
</comment>
<evidence type="ECO:0000256" key="6">
    <source>
        <dbReference type="ARBA" id="ARBA00023125"/>
    </source>
</evidence>
<dbReference type="EC" id="2.7.13.3" evidence="2"/>
<dbReference type="InterPro" id="IPR036097">
    <property type="entry name" value="HisK_dim/P_sf"/>
</dbReference>
<dbReference type="PANTHER" id="PTHR43547:SF2">
    <property type="entry name" value="HYBRID SIGNAL TRANSDUCTION HISTIDINE KINASE C"/>
    <property type="match status" value="1"/>
</dbReference>
<evidence type="ECO:0000256" key="7">
    <source>
        <dbReference type="ARBA" id="ARBA00023163"/>
    </source>
</evidence>
<proteinExistence type="predicted"/>
<evidence type="ECO:0000256" key="4">
    <source>
        <dbReference type="ARBA" id="ARBA00023012"/>
    </source>
</evidence>
<evidence type="ECO:0000313" key="12">
    <source>
        <dbReference type="Proteomes" id="UP000825051"/>
    </source>
</evidence>
<reference evidence="11" key="1">
    <citation type="submission" date="2021-08" db="EMBL/GenBank/DDBJ databases">
        <title>Genome of a novel bacterium of the phylum Verrucomicrobia, Oleiharenicola sp. KSB-15.</title>
        <authorList>
            <person name="Chung J.-H."/>
            <person name="Ahn J.-H."/>
            <person name="Yoon Y."/>
            <person name="Kim D.-Y."/>
            <person name="An S.-H."/>
            <person name="Park I."/>
            <person name="Yeon J."/>
        </authorList>
    </citation>
    <scope>NUCLEOTIDE SEQUENCE</scope>
    <source>
        <strain evidence="11">KSB-15</strain>
    </source>
</reference>
<dbReference type="SMART" id="SM00388">
    <property type="entry name" value="HisKA"/>
    <property type="match status" value="1"/>
</dbReference>
<dbReference type="InterPro" id="IPR036890">
    <property type="entry name" value="HATPase_C_sf"/>
</dbReference>
<dbReference type="InterPro" id="IPR011006">
    <property type="entry name" value="CheY-like_superfamily"/>
</dbReference>
<dbReference type="AlphaFoldDB" id="A0A8F9XKL3"/>
<organism evidence="11 12">
    <name type="scientific">Horticoccus luteus</name>
    <dbReference type="NCBI Taxonomy" id="2862869"/>
    <lineage>
        <taxon>Bacteria</taxon>
        <taxon>Pseudomonadati</taxon>
        <taxon>Verrucomicrobiota</taxon>
        <taxon>Opitutia</taxon>
        <taxon>Opitutales</taxon>
        <taxon>Opitutaceae</taxon>
        <taxon>Horticoccus</taxon>
    </lineage>
</organism>
<dbReference type="PRINTS" id="PR00344">
    <property type="entry name" value="BCTRLSENSOR"/>
</dbReference>
<dbReference type="InterPro" id="IPR001789">
    <property type="entry name" value="Sig_transdc_resp-reg_receiver"/>
</dbReference>
<dbReference type="InterPro" id="IPR003661">
    <property type="entry name" value="HisK_dim/P_dom"/>
</dbReference>
<dbReference type="GO" id="GO:0000155">
    <property type="term" value="F:phosphorelay sensor kinase activity"/>
    <property type="evidence" value="ECO:0007669"/>
    <property type="project" value="InterPro"/>
</dbReference>
<dbReference type="PROSITE" id="PS50110">
    <property type="entry name" value="RESPONSE_REGULATORY"/>
    <property type="match status" value="1"/>
</dbReference>
<dbReference type="FunFam" id="3.40.50.2300:FF:000001">
    <property type="entry name" value="DNA-binding response regulator PhoB"/>
    <property type="match status" value="1"/>
</dbReference>
<gene>
    <name evidence="11" type="ORF">K0B96_04090</name>
</gene>
<feature type="domain" description="Histidine kinase" evidence="9">
    <location>
        <begin position="152"/>
        <end position="368"/>
    </location>
</feature>
<feature type="domain" description="Response regulatory" evidence="10">
    <location>
        <begin position="5"/>
        <end position="121"/>
    </location>
</feature>
<dbReference type="Proteomes" id="UP000825051">
    <property type="component" value="Chromosome"/>
</dbReference>
<dbReference type="CDD" id="cd00082">
    <property type="entry name" value="HisKA"/>
    <property type="match status" value="1"/>
</dbReference>
<keyword evidence="7" id="KW-0804">Transcription</keyword>
<dbReference type="SMART" id="SM00448">
    <property type="entry name" value="REC"/>
    <property type="match status" value="1"/>
</dbReference>
<evidence type="ECO:0000259" key="10">
    <source>
        <dbReference type="PROSITE" id="PS50110"/>
    </source>
</evidence>
<evidence type="ECO:0000256" key="3">
    <source>
        <dbReference type="ARBA" id="ARBA00022553"/>
    </source>
</evidence>
<evidence type="ECO:0000256" key="1">
    <source>
        <dbReference type="ARBA" id="ARBA00000085"/>
    </source>
</evidence>
<dbReference type="SUPFAM" id="SSF47384">
    <property type="entry name" value="Homodimeric domain of signal transducing histidine kinase"/>
    <property type="match status" value="1"/>
</dbReference>
<evidence type="ECO:0000256" key="2">
    <source>
        <dbReference type="ARBA" id="ARBA00012438"/>
    </source>
</evidence>
<dbReference type="PANTHER" id="PTHR43547">
    <property type="entry name" value="TWO-COMPONENT HISTIDINE KINASE"/>
    <property type="match status" value="1"/>
</dbReference>
<dbReference type="RefSeq" id="WP_220164149.1">
    <property type="nucleotide sequence ID" value="NZ_CP080507.1"/>
</dbReference>
<accession>A0A8F9XKL3</accession>
<evidence type="ECO:0000259" key="9">
    <source>
        <dbReference type="PROSITE" id="PS50109"/>
    </source>
</evidence>
<dbReference type="CDD" id="cd17538">
    <property type="entry name" value="REC_D1_PleD-like"/>
    <property type="match status" value="1"/>
</dbReference>
<dbReference type="KEGG" id="ole:K0B96_04090"/>
<dbReference type="EMBL" id="CP080507">
    <property type="protein sequence ID" value="QYM79808.1"/>
    <property type="molecule type" value="Genomic_DNA"/>
</dbReference>
<keyword evidence="12" id="KW-1185">Reference proteome</keyword>
<evidence type="ECO:0000313" key="11">
    <source>
        <dbReference type="EMBL" id="QYM79808.1"/>
    </source>
</evidence>
<dbReference type="Pfam" id="PF02518">
    <property type="entry name" value="HATPase_c"/>
    <property type="match status" value="1"/>
</dbReference>
<dbReference type="Gene3D" id="3.30.565.10">
    <property type="entry name" value="Histidine kinase-like ATPase, C-terminal domain"/>
    <property type="match status" value="1"/>
</dbReference>
<evidence type="ECO:0000256" key="8">
    <source>
        <dbReference type="PROSITE-ProRule" id="PRU00169"/>
    </source>
</evidence>
<keyword evidence="4" id="KW-0902">Two-component regulatory system</keyword>
<evidence type="ECO:0000256" key="5">
    <source>
        <dbReference type="ARBA" id="ARBA00023015"/>
    </source>
</evidence>
<feature type="modified residue" description="4-aspartylphosphate" evidence="8">
    <location>
        <position position="54"/>
    </location>
</feature>
<dbReference type="InterPro" id="IPR005467">
    <property type="entry name" value="His_kinase_dom"/>
</dbReference>
<dbReference type="Gene3D" id="3.40.50.2300">
    <property type="match status" value="1"/>
</dbReference>
<keyword evidence="5" id="KW-0805">Transcription regulation</keyword>
<dbReference type="InterPro" id="IPR004358">
    <property type="entry name" value="Sig_transdc_His_kin-like_C"/>
</dbReference>